<name>A0A242MFW5_CABSO</name>
<dbReference type="EMBL" id="NBTZ01000111">
    <property type="protein sequence ID" value="OTP70077.1"/>
    <property type="molecule type" value="Genomic_DNA"/>
</dbReference>
<evidence type="ECO:0000313" key="2">
    <source>
        <dbReference type="EMBL" id="OTP70077.1"/>
    </source>
</evidence>
<accession>A0A242MFW5</accession>
<dbReference type="RefSeq" id="WP_162916031.1">
    <property type="nucleotide sequence ID" value="NZ_MSRG01000028.1"/>
</dbReference>
<gene>
    <name evidence="2" type="ORF">PAMC26577_27590</name>
</gene>
<proteinExistence type="predicted"/>
<organism evidence="2 3">
    <name type="scientific">Caballeronia sordidicola</name>
    <name type="common">Burkholderia sordidicola</name>
    <dbReference type="NCBI Taxonomy" id="196367"/>
    <lineage>
        <taxon>Bacteria</taxon>
        <taxon>Pseudomonadati</taxon>
        <taxon>Pseudomonadota</taxon>
        <taxon>Betaproteobacteria</taxon>
        <taxon>Burkholderiales</taxon>
        <taxon>Burkholderiaceae</taxon>
        <taxon>Caballeronia</taxon>
    </lineage>
</organism>
<feature type="compositionally biased region" description="Basic and acidic residues" evidence="1">
    <location>
        <begin position="10"/>
        <end position="25"/>
    </location>
</feature>
<dbReference type="Proteomes" id="UP000195221">
    <property type="component" value="Unassembled WGS sequence"/>
</dbReference>
<dbReference type="AlphaFoldDB" id="A0A242MFW5"/>
<sequence length="56" mass="6293">MAEDVGQNNERIERKPLEEASANHDDRSAAWLYGDSWGHWKKSGKARDAIIAGILK</sequence>
<protein>
    <submittedName>
        <fullName evidence="2">Uncharacterized protein</fullName>
    </submittedName>
</protein>
<evidence type="ECO:0000313" key="3">
    <source>
        <dbReference type="Proteomes" id="UP000195221"/>
    </source>
</evidence>
<evidence type="ECO:0000256" key="1">
    <source>
        <dbReference type="SAM" id="MobiDB-lite"/>
    </source>
</evidence>
<feature type="region of interest" description="Disordered" evidence="1">
    <location>
        <begin position="1"/>
        <end position="25"/>
    </location>
</feature>
<reference evidence="2 3" key="1">
    <citation type="submission" date="2017-03" db="EMBL/GenBank/DDBJ databases">
        <title>Genome analysis of strain PAMC 26577.</title>
        <authorList>
            <person name="Oh H.-M."/>
            <person name="Yang J.-A."/>
        </authorList>
    </citation>
    <scope>NUCLEOTIDE SEQUENCE [LARGE SCALE GENOMIC DNA]</scope>
    <source>
        <strain evidence="2 3">PAMC 26577</strain>
    </source>
</reference>
<comment type="caution">
    <text evidence="2">The sequence shown here is derived from an EMBL/GenBank/DDBJ whole genome shotgun (WGS) entry which is preliminary data.</text>
</comment>